<dbReference type="EMBL" id="JAAIUW010000006">
    <property type="protein sequence ID" value="KAF7825080.1"/>
    <property type="molecule type" value="Genomic_DNA"/>
</dbReference>
<keyword evidence="2" id="KW-1185">Reference proteome</keyword>
<reference evidence="1" key="1">
    <citation type="submission" date="2020-09" db="EMBL/GenBank/DDBJ databases">
        <title>Genome-Enabled Discovery of Anthraquinone Biosynthesis in Senna tora.</title>
        <authorList>
            <person name="Kang S.-H."/>
            <person name="Pandey R.P."/>
            <person name="Lee C.-M."/>
            <person name="Sim J.-S."/>
            <person name="Jeong J.-T."/>
            <person name="Choi B.-S."/>
            <person name="Jung M."/>
            <person name="Ginzburg D."/>
            <person name="Zhao K."/>
            <person name="Won S.Y."/>
            <person name="Oh T.-J."/>
            <person name="Yu Y."/>
            <person name="Kim N.-H."/>
            <person name="Lee O.R."/>
            <person name="Lee T.-H."/>
            <person name="Bashyal P."/>
            <person name="Kim T.-S."/>
            <person name="Lee W.-H."/>
            <person name="Kawkins C."/>
            <person name="Kim C.-K."/>
            <person name="Kim J.S."/>
            <person name="Ahn B.O."/>
            <person name="Rhee S.Y."/>
            <person name="Sohng J.K."/>
        </authorList>
    </citation>
    <scope>NUCLEOTIDE SEQUENCE</scope>
    <source>
        <tissue evidence="1">Leaf</tissue>
    </source>
</reference>
<proteinExistence type="predicted"/>
<sequence>MGSMMKVDSRKALFLNSYKIVGFRFYCPTRGTRIVEALTAKFLELDVAESSCPQPSGKPKSSKSVSIPLSSLTETLPVALGREEIVTLSVQDEDPVILVTEVP</sequence>
<comment type="caution">
    <text evidence="1">The sequence shown here is derived from an EMBL/GenBank/DDBJ whole genome shotgun (WGS) entry which is preliminary data.</text>
</comment>
<dbReference type="Proteomes" id="UP000634136">
    <property type="component" value="Unassembled WGS sequence"/>
</dbReference>
<name>A0A834WJ65_9FABA</name>
<gene>
    <name evidence="1" type="ORF">G2W53_016244</name>
</gene>
<organism evidence="1 2">
    <name type="scientific">Senna tora</name>
    <dbReference type="NCBI Taxonomy" id="362788"/>
    <lineage>
        <taxon>Eukaryota</taxon>
        <taxon>Viridiplantae</taxon>
        <taxon>Streptophyta</taxon>
        <taxon>Embryophyta</taxon>
        <taxon>Tracheophyta</taxon>
        <taxon>Spermatophyta</taxon>
        <taxon>Magnoliopsida</taxon>
        <taxon>eudicotyledons</taxon>
        <taxon>Gunneridae</taxon>
        <taxon>Pentapetalae</taxon>
        <taxon>rosids</taxon>
        <taxon>fabids</taxon>
        <taxon>Fabales</taxon>
        <taxon>Fabaceae</taxon>
        <taxon>Caesalpinioideae</taxon>
        <taxon>Cassia clade</taxon>
        <taxon>Senna</taxon>
    </lineage>
</organism>
<evidence type="ECO:0000313" key="1">
    <source>
        <dbReference type="EMBL" id="KAF7825080.1"/>
    </source>
</evidence>
<evidence type="ECO:0000313" key="2">
    <source>
        <dbReference type="Proteomes" id="UP000634136"/>
    </source>
</evidence>
<dbReference type="AlphaFoldDB" id="A0A834WJ65"/>
<accession>A0A834WJ65</accession>
<protein>
    <submittedName>
        <fullName evidence="1">Retrovirus-related Pol polyprotein from transposon TNT 1-94</fullName>
    </submittedName>
</protein>